<keyword evidence="2" id="KW-1185">Reference proteome</keyword>
<dbReference type="EMBL" id="CAJVQC010053211">
    <property type="protein sequence ID" value="CAG8792571.1"/>
    <property type="molecule type" value="Genomic_DNA"/>
</dbReference>
<name>A0ACA9RH28_9GLOM</name>
<protein>
    <submittedName>
        <fullName evidence="1">25649_t:CDS:1</fullName>
    </submittedName>
</protein>
<sequence length="64" mass="7370">STDESYDPGTCKTNVFKVKSDWHKALECYEKSAEMDYVKEVIEVGCKIDDIDETNDECADERSR</sequence>
<dbReference type="Proteomes" id="UP000789920">
    <property type="component" value="Unassembled WGS sequence"/>
</dbReference>
<gene>
    <name evidence="1" type="ORF">RPERSI_LOCUS19418</name>
</gene>
<feature type="non-terminal residue" evidence="1">
    <location>
        <position position="64"/>
    </location>
</feature>
<accession>A0ACA9RH28</accession>
<reference evidence="1" key="1">
    <citation type="submission" date="2021-06" db="EMBL/GenBank/DDBJ databases">
        <authorList>
            <person name="Kallberg Y."/>
            <person name="Tangrot J."/>
            <person name="Rosling A."/>
        </authorList>
    </citation>
    <scope>NUCLEOTIDE SEQUENCE</scope>
    <source>
        <strain evidence="1">MA461A</strain>
    </source>
</reference>
<evidence type="ECO:0000313" key="1">
    <source>
        <dbReference type="EMBL" id="CAG8792571.1"/>
    </source>
</evidence>
<comment type="caution">
    <text evidence="1">The sequence shown here is derived from an EMBL/GenBank/DDBJ whole genome shotgun (WGS) entry which is preliminary data.</text>
</comment>
<proteinExistence type="predicted"/>
<feature type="non-terminal residue" evidence="1">
    <location>
        <position position="1"/>
    </location>
</feature>
<evidence type="ECO:0000313" key="2">
    <source>
        <dbReference type="Proteomes" id="UP000789920"/>
    </source>
</evidence>
<organism evidence="1 2">
    <name type="scientific">Racocetra persica</name>
    <dbReference type="NCBI Taxonomy" id="160502"/>
    <lineage>
        <taxon>Eukaryota</taxon>
        <taxon>Fungi</taxon>
        <taxon>Fungi incertae sedis</taxon>
        <taxon>Mucoromycota</taxon>
        <taxon>Glomeromycotina</taxon>
        <taxon>Glomeromycetes</taxon>
        <taxon>Diversisporales</taxon>
        <taxon>Gigasporaceae</taxon>
        <taxon>Racocetra</taxon>
    </lineage>
</organism>